<dbReference type="PROSITE" id="PS00217">
    <property type="entry name" value="SUGAR_TRANSPORT_2"/>
    <property type="match status" value="1"/>
</dbReference>
<feature type="transmembrane region" description="Helical" evidence="5">
    <location>
        <begin position="91"/>
        <end position="109"/>
    </location>
</feature>
<reference evidence="8" key="1">
    <citation type="submission" date="2017-04" db="EMBL/GenBank/DDBJ databases">
        <authorList>
            <person name="Varghese N."/>
            <person name="Submissions S."/>
        </authorList>
    </citation>
    <scope>NUCLEOTIDE SEQUENCE [LARGE SCALE GENOMIC DNA]</scope>
    <source>
        <strain evidence="8">LMG 29540</strain>
    </source>
</reference>
<dbReference type="PANTHER" id="PTHR23508">
    <property type="entry name" value="CARBOXYLIC ACID TRANSPORTER PROTEIN HOMOLOG"/>
    <property type="match status" value="1"/>
</dbReference>
<protein>
    <submittedName>
        <fullName evidence="7">MFS transporter, AAHS family, 4-hydroxybenzoate transporter</fullName>
    </submittedName>
</protein>
<dbReference type="Proteomes" id="UP000193228">
    <property type="component" value="Unassembled WGS sequence"/>
</dbReference>
<feature type="domain" description="Major facilitator superfamily (MFS) profile" evidence="6">
    <location>
        <begin position="25"/>
        <end position="436"/>
    </location>
</feature>
<dbReference type="Gene3D" id="1.20.1250.20">
    <property type="entry name" value="MFS general substrate transporter like domains"/>
    <property type="match status" value="1"/>
</dbReference>
<evidence type="ECO:0000313" key="7">
    <source>
        <dbReference type="EMBL" id="SMG26718.1"/>
    </source>
</evidence>
<dbReference type="EMBL" id="FXAT01000002">
    <property type="protein sequence ID" value="SMG26718.1"/>
    <property type="molecule type" value="Genomic_DNA"/>
</dbReference>
<dbReference type="AlphaFoldDB" id="A0A1X7JHG0"/>
<gene>
    <name evidence="7" type="ORF">SAMN06265784_102573</name>
</gene>
<dbReference type="GO" id="GO:0046943">
    <property type="term" value="F:carboxylic acid transmembrane transporter activity"/>
    <property type="evidence" value="ECO:0007669"/>
    <property type="project" value="TreeGrafter"/>
</dbReference>
<dbReference type="OrthoDB" id="7066727at2"/>
<dbReference type="GO" id="GO:0005886">
    <property type="term" value="C:plasma membrane"/>
    <property type="evidence" value="ECO:0007669"/>
    <property type="project" value="TreeGrafter"/>
</dbReference>
<organism evidence="7 8">
    <name type="scientific">Paraburkholderia susongensis</name>
    <dbReference type="NCBI Taxonomy" id="1515439"/>
    <lineage>
        <taxon>Bacteria</taxon>
        <taxon>Pseudomonadati</taxon>
        <taxon>Pseudomonadota</taxon>
        <taxon>Betaproteobacteria</taxon>
        <taxon>Burkholderiales</taxon>
        <taxon>Burkholderiaceae</taxon>
        <taxon>Paraburkholderia</taxon>
    </lineage>
</organism>
<evidence type="ECO:0000313" key="8">
    <source>
        <dbReference type="Proteomes" id="UP000193228"/>
    </source>
</evidence>
<keyword evidence="4 5" id="KW-0472">Membrane</keyword>
<dbReference type="PROSITE" id="PS50850">
    <property type="entry name" value="MFS"/>
    <property type="match status" value="1"/>
</dbReference>
<keyword evidence="2 5" id="KW-0812">Transmembrane</keyword>
<feature type="transmembrane region" description="Helical" evidence="5">
    <location>
        <begin position="345"/>
        <end position="368"/>
    </location>
</feature>
<evidence type="ECO:0000259" key="6">
    <source>
        <dbReference type="PROSITE" id="PS50850"/>
    </source>
</evidence>
<keyword evidence="8" id="KW-1185">Reference proteome</keyword>
<feature type="transmembrane region" description="Helical" evidence="5">
    <location>
        <begin position="149"/>
        <end position="173"/>
    </location>
</feature>
<feature type="transmembrane region" description="Helical" evidence="5">
    <location>
        <begin position="179"/>
        <end position="199"/>
    </location>
</feature>
<dbReference type="InterPro" id="IPR020846">
    <property type="entry name" value="MFS_dom"/>
</dbReference>
<dbReference type="InterPro" id="IPR005829">
    <property type="entry name" value="Sugar_transporter_CS"/>
</dbReference>
<keyword evidence="3 5" id="KW-1133">Transmembrane helix</keyword>
<feature type="transmembrane region" description="Helical" evidence="5">
    <location>
        <begin position="320"/>
        <end position="339"/>
    </location>
</feature>
<feature type="transmembrane region" description="Helical" evidence="5">
    <location>
        <begin position="380"/>
        <end position="402"/>
    </location>
</feature>
<feature type="transmembrane region" description="Helical" evidence="5">
    <location>
        <begin position="21"/>
        <end position="38"/>
    </location>
</feature>
<evidence type="ECO:0000256" key="3">
    <source>
        <dbReference type="ARBA" id="ARBA00022989"/>
    </source>
</evidence>
<dbReference type="InterPro" id="IPR011701">
    <property type="entry name" value="MFS"/>
</dbReference>
<dbReference type="Pfam" id="PF07690">
    <property type="entry name" value="MFS_1"/>
    <property type="match status" value="1"/>
</dbReference>
<proteinExistence type="predicted"/>
<evidence type="ECO:0000256" key="5">
    <source>
        <dbReference type="SAM" id="Phobius"/>
    </source>
</evidence>
<evidence type="ECO:0000256" key="1">
    <source>
        <dbReference type="ARBA" id="ARBA00004141"/>
    </source>
</evidence>
<evidence type="ECO:0000256" key="2">
    <source>
        <dbReference type="ARBA" id="ARBA00022692"/>
    </source>
</evidence>
<dbReference type="PANTHER" id="PTHR23508:SF10">
    <property type="entry name" value="CARBOXYLIC ACID TRANSPORTER PROTEIN HOMOLOG"/>
    <property type="match status" value="1"/>
</dbReference>
<dbReference type="InterPro" id="IPR036259">
    <property type="entry name" value="MFS_trans_sf"/>
</dbReference>
<accession>A0A1X7JHG0</accession>
<evidence type="ECO:0000256" key="4">
    <source>
        <dbReference type="ARBA" id="ARBA00023136"/>
    </source>
</evidence>
<comment type="subcellular location">
    <subcellularLocation>
        <location evidence="1">Membrane</location>
        <topology evidence="1">Multi-pass membrane protein</topology>
    </subcellularLocation>
</comment>
<feature type="transmembrane region" description="Helical" evidence="5">
    <location>
        <begin position="288"/>
        <end position="308"/>
    </location>
</feature>
<feature type="transmembrane region" description="Helical" evidence="5">
    <location>
        <begin position="115"/>
        <end position="137"/>
    </location>
</feature>
<dbReference type="STRING" id="1515439.SAMN06265784_102573"/>
<dbReference type="SUPFAM" id="SSF103473">
    <property type="entry name" value="MFS general substrate transporter"/>
    <property type="match status" value="1"/>
</dbReference>
<feature type="transmembrane region" description="Helical" evidence="5">
    <location>
        <begin position="255"/>
        <end position="276"/>
    </location>
</feature>
<feature type="transmembrane region" description="Helical" evidence="5">
    <location>
        <begin position="408"/>
        <end position="432"/>
    </location>
</feature>
<feature type="transmembrane region" description="Helical" evidence="5">
    <location>
        <begin position="58"/>
        <end position="79"/>
    </location>
</feature>
<name>A0A1X7JHG0_9BURK</name>
<dbReference type="RefSeq" id="WP_085481690.1">
    <property type="nucleotide sequence ID" value="NZ_FXAT01000002.1"/>
</dbReference>
<sequence>MNVSEKMSLETLIDSRPIGAFQIRVIALCSLIAMMDGFDMQSIAFVAPELAAQWRIAPQIFGVVFSAGLLGGLIGAIAFGRIGDRKGRKVTLLYAMSIVAAGTLATPLATSVSGLIAVLFFSGIGLGGAMPNFIALTTEYSPGPRRATLVAMMFCGFPFGAVVGGMASAYLIPLFGWRSVFLLGGLLALLILPAAARWLPESARFLALRNEREKIAPIVARMNGTALWNGEVGAVTHVRSSVASLLADGRAPGTMLLWTTTFLSMFMLYMLINWIPMMARRSGFGIESAVIAVSMFNLGGIVGSITLGRLADGAGGLPRVIGCAYWIGAGIIASITYVAHSAAALFFVAFAAGFFSMGAQLCTVALSASFYETFLRATGIGCAMAAGRTGAIVGPVFGGMLLASGVGFATLFAMAGATSFSAGAAVLALLLIRARSRSGDASGVPAAARETS</sequence>